<reference evidence="1 2" key="1">
    <citation type="journal article" date="2018" name="Sci. Rep.">
        <title>Comparative analysis of the Pocillopora damicornis genome highlights role of immune system in coral evolution.</title>
        <authorList>
            <person name="Cunning R."/>
            <person name="Bay R.A."/>
            <person name="Gillette P."/>
            <person name="Baker A.C."/>
            <person name="Traylor-Knowles N."/>
        </authorList>
    </citation>
    <scope>NUCLEOTIDE SEQUENCE [LARGE SCALE GENOMIC DNA]</scope>
    <source>
        <strain evidence="1">RSMAS</strain>
        <tissue evidence="1">Whole animal</tissue>
    </source>
</reference>
<proteinExistence type="predicted"/>
<protein>
    <submittedName>
        <fullName evidence="1">Uncharacterized protein</fullName>
    </submittedName>
</protein>
<dbReference type="OrthoDB" id="5982518at2759"/>
<dbReference type="AlphaFoldDB" id="A0A3M6TVC7"/>
<evidence type="ECO:0000313" key="1">
    <source>
        <dbReference type="EMBL" id="RMX45357.1"/>
    </source>
</evidence>
<name>A0A3M6TVC7_POCDA</name>
<accession>A0A3M6TVC7</accession>
<sequence>MDTLYQLQFVTSPNEGFYEASVRMKKGVPSLVGDISRVDAYKDQPYCIASTYPRLSKYCYCSPKEREAIENAGFRSSFVTQLINVQ</sequence>
<evidence type="ECO:0000313" key="2">
    <source>
        <dbReference type="Proteomes" id="UP000275408"/>
    </source>
</evidence>
<organism evidence="1 2">
    <name type="scientific">Pocillopora damicornis</name>
    <name type="common">Cauliflower coral</name>
    <name type="synonym">Millepora damicornis</name>
    <dbReference type="NCBI Taxonomy" id="46731"/>
    <lineage>
        <taxon>Eukaryota</taxon>
        <taxon>Metazoa</taxon>
        <taxon>Cnidaria</taxon>
        <taxon>Anthozoa</taxon>
        <taxon>Hexacorallia</taxon>
        <taxon>Scleractinia</taxon>
        <taxon>Astrocoeniina</taxon>
        <taxon>Pocilloporidae</taxon>
        <taxon>Pocillopora</taxon>
    </lineage>
</organism>
<dbReference type="EMBL" id="RCHS01002836">
    <property type="protein sequence ID" value="RMX45357.1"/>
    <property type="molecule type" value="Genomic_DNA"/>
</dbReference>
<gene>
    <name evidence="1" type="ORF">pdam_00000717</name>
</gene>
<comment type="caution">
    <text evidence="1">The sequence shown here is derived from an EMBL/GenBank/DDBJ whole genome shotgun (WGS) entry which is preliminary data.</text>
</comment>
<dbReference type="Proteomes" id="UP000275408">
    <property type="component" value="Unassembled WGS sequence"/>
</dbReference>
<keyword evidence="2" id="KW-1185">Reference proteome</keyword>
<dbReference type="STRING" id="46731.A0A3M6TVC7"/>